<protein>
    <recommendedName>
        <fullName evidence="5">ABC transporter domain-containing protein</fullName>
    </recommendedName>
</protein>
<evidence type="ECO:0000259" key="5">
    <source>
        <dbReference type="PROSITE" id="PS50893"/>
    </source>
</evidence>
<comment type="caution">
    <text evidence="6">The sequence shown here is derived from an EMBL/GenBank/DDBJ whole genome shotgun (WGS) entry which is preliminary data.</text>
</comment>
<dbReference type="EMBL" id="MOEN01000045">
    <property type="protein sequence ID" value="OMH39859.1"/>
    <property type="molecule type" value="Genomic_DNA"/>
</dbReference>
<evidence type="ECO:0000313" key="7">
    <source>
        <dbReference type="Proteomes" id="UP000187408"/>
    </source>
</evidence>
<gene>
    <name evidence="6" type="ORF">BLW93_08325</name>
</gene>
<dbReference type="GO" id="GO:0005524">
    <property type="term" value="F:ATP binding"/>
    <property type="evidence" value="ECO:0007669"/>
    <property type="project" value="UniProtKB-KW"/>
</dbReference>
<organism evidence="6 7">
    <name type="scientific">Desulfurobacterium indicum</name>
    <dbReference type="NCBI Taxonomy" id="1914305"/>
    <lineage>
        <taxon>Bacteria</taxon>
        <taxon>Pseudomonadati</taxon>
        <taxon>Aquificota</taxon>
        <taxon>Aquificia</taxon>
        <taxon>Desulfurobacteriales</taxon>
        <taxon>Desulfurobacteriaceae</taxon>
        <taxon>Desulfurobacterium</taxon>
    </lineage>
</organism>
<dbReference type="SMART" id="SM00382">
    <property type="entry name" value="AAA"/>
    <property type="match status" value="1"/>
</dbReference>
<dbReference type="Pfam" id="PF00005">
    <property type="entry name" value="ABC_tran"/>
    <property type="match status" value="1"/>
</dbReference>
<evidence type="ECO:0000256" key="3">
    <source>
        <dbReference type="ARBA" id="ARBA00022741"/>
    </source>
</evidence>
<proteinExistence type="inferred from homology"/>
<comment type="similarity">
    <text evidence="1">Belongs to the ABC transporter superfamily.</text>
</comment>
<dbReference type="Proteomes" id="UP000187408">
    <property type="component" value="Unassembled WGS sequence"/>
</dbReference>
<evidence type="ECO:0000256" key="1">
    <source>
        <dbReference type="ARBA" id="ARBA00005417"/>
    </source>
</evidence>
<dbReference type="InterPro" id="IPR003439">
    <property type="entry name" value="ABC_transporter-like_ATP-bd"/>
</dbReference>
<reference evidence="6 7" key="1">
    <citation type="submission" date="2016-10" db="EMBL/GenBank/DDBJ databases">
        <title>Genome sequence of a sulfur-reducing bacterium Desulfurobacterium indicum K6013.</title>
        <authorList>
            <person name="Cao J."/>
            <person name="Shao Z."/>
            <person name="Alain K."/>
            <person name="Jebbar M."/>
        </authorList>
    </citation>
    <scope>NUCLEOTIDE SEQUENCE [LARGE SCALE GENOMIC DNA]</scope>
    <source>
        <strain evidence="6 7">K6013</strain>
    </source>
</reference>
<dbReference type="AlphaFoldDB" id="A0A1R1MJC3"/>
<dbReference type="STRING" id="1914305.BLW93_08325"/>
<evidence type="ECO:0000256" key="4">
    <source>
        <dbReference type="ARBA" id="ARBA00022840"/>
    </source>
</evidence>
<evidence type="ECO:0000313" key="6">
    <source>
        <dbReference type="EMBL" id="OMH39859.1"/>
    </source>
</evidence>
<dbReference type="PROSITE" id="PS50893">
    <property type="entry name" value="ABC_TRANSPORTER_2"/>
    <property type="match status" value="1"/>
</dbReference>
<feature type="domain" description="ABC transporter" evidence="5">
    <location>
        <begin position="2"/>
        <end position="223"/>
    </location>
</feature>
<keyword evidence="2" id="KW-0813">Transport</keyword>
<dbReference type="InterPro" id="IPR027417">
    <property type="entry name" value="P-loop_NTPase"/>
</dbReference>
<dbReference type="InterPro" id="IPR003593">
    <property type="entry name" value="AAA+_ATPase"/>
</dbReference>
<sequence>MLEISNVKYKNILKGISFKVKAGEITGIVGKNGSGKSTLLKAISGFLKYSGEIILNGKEIKNLPGSERIKKINLLPQEFPVSSLTVKEILETTAKLTQTSLKKIDRTIEKYNLKKQKHQSLSTLSGGEKVRLFLARLEIIDPKVVLLDEPSAFLDVVVLKEFKSFVLKMKRLRKIVIIVSNDLNFILNTADSIVGIKEGKIVPSTGVTEQFLTSVYDCPVKIVKINKRQQVLI</sequence>
<dbReference type="SUPFAM" id="SSF52540">
    <property type="entry name" value="P-loop containing nucleoside triphosphate hydrolases"/>
    <property type="match status" value="1"/>
</dbReference>
<keyword evidence="7" id="KW-1185">Reference proteome</keyword>
<dbReference type="InterPro" id="IPR050153">
    <property type="entry name" value="Metal_Ion_Import_ABC"/>
</dbReference>
<keyword evidence="4" id="KW-0067">ATP-binding</keyword>
<keyword evidence="3" id="KW-0547">Nucleotide-binding</keyword>
<dbReference type="GO" id="GO:0016887">
    <property type="term" value="F:ATP hydrolysis activity"/>
    <property type="evidence" value="ECO:0007669"/>
    <property type="project" value="InterPro"/>
</dbReference>
<evidence type="ECO:0000256" key="2">
    <source>
        <dbReference type="ARBA" id="ARBA00022448"/>
    </source>
</evidence>
<dbReference type="OrthoDB" id="9804819at2"/>
<dbReference type="Gene3D" id="3.40.50.300">
    <property type="entry name" value="P-loop containing nucleotide triphosphate hydrolases"/>
    <property type="match status" value="1"/>
</dbReference>
<accession>A0A1R1MJC3</accession>
<dbReference type="PANTHER" id="PTHR42734:SF17">
    <property type="entry name" value="METAL TRANSPORT SYSTEM ATP-BINDING PROTEIN TM_0124-RELATED"/>
    <property type="match status" value="1"/>
</dbReference>
<name>A0A1R1MJC3_9BACT</name>
<dbReference type="RefSeq" id="WP_076713628.1">
    <property type="nucleotide sequence ID" value="NZ_MOEN01000045.1"/>
</dbReference>
<dbReference type="PANTHER" id="PTHR42734">
    <property type="entry name" value="METAL TRANSPORT SYSTEM ATP-BINDING PROTEIN TM_0124-RELATED"/>
    <property type="match status" value="1"/>
</dbReference>